<dbReference type="GO" id="GO:0052693">
    <property type="term" value="F:epoxyqueuosine reductase activity"/>
    <property type="evidence" value="ECO:0007669"/>
    <property type="project" value="TreeGrafter"/>
</dbReference>
<evidence type="ECO:0000256" key="3">
    <source>
        <dbReference type="ARBA" id="ARBA00022694"/>
    </source>
</evidence>
<evidence type="ECO:0000256" key="2">
    <source>
        <dbReference type="ARBA" id="ARBA00022490"/>
    </source>
</evidence>
<dbReference type="PROSITE" id="PS00198">
    <property type="entry name" value="4FE4S_FER_1"/>
    <property type="match status" value="1"/>
</dbReference>
<evidence type="ECO:0000256" key="1">
    <source>
        <dbReference type="ARBA" id="ARBA00022485"/>
    </source>
</evidence>
<dbReference type="InterPro" id="IPR011989">
    <property type="entry name" value="ARM-like"/>
</dbReference>
<keyword evidence="1" id="KW-0004">4Fe-4S</keyword>
<name>A0A7S2X0S4_9CHLO</name>
<keyword evidence="1" id="KW-0411">Iron-sulfur</keyword>
<dbReference type="Pfam" id="PF13484">
    <property type="entry name" value="Fer4_16"/>
    <property type="match status" value="1"/>
</dbReference>
<keyword evidence="3" id="KW-0819">tRNA processing</keyword>
<feature type="domain" description="4Fe-4S ferredoxin-type" evidence="7">
    <location>
        <begin position="267"/>
        <end position="296"/>
    </location>
</feature>
<dbReference type="EMBL" id="HBHL01008478">
    <property type="protein sequence ID" value="CAD9716736.1"/>
    <property type="molecule type" value="Transcribed_RNA"/>
</dbReference>
<dbReference type="PROSITE" id="PS51379">
    <property type="entry name" value="4FE4S_FER_2"/>
    <property type="match status" value="1"/>
</dbReference>
<evidence type="ECO:0000259" key="7">
    <source>
        <dbReference type="PROSITE" id="PS51379"/>
    </source>
</evidence>
<feature type="region of interest" description="Disordered" evidence="6">
    <location>
        <begin position="39"/>
        <end position="61"/>
    </location>
</feature>
<protein>
    <recommendedName>
        <fullName evidence="7">4Fe-4S ferredoxin-type domain-containing protein</fullName>
    </recommendedName>
</protein>
<evidence type="ECO:0000256" key="6">
    <source>
        <dbReference type="SAM" id="MobiDB-lite"/>
    </source>
</evidence>
<keyword evidence="4" id="KW-0671">Queuosine biosynthesis</keyword>
<proteinExistence type="predicted"/>
<dbReference type="AlphaFoldDB" id="A0A7S2X0S4"/>
<keyword evidence="2" id="KW-0963">Cytoplasm</keyword>
<dbReference type="InterPro" id="IPR017896">
    <property type="entry name" value="4Fe4S_Fe-S-bd"/>
</dbReference>
<dbReference type="SUPFAM" id="SSF46548">
    <property type="entry name" value="alpha-helical ferredoxin"/>
    <property type="match status" value="1"/>
</dbReference>
<dbReference type="GO" id="GO:0008616">
    <property type="term" value="P:tRNA queuosine(34) biosynthetic process"/>
    <property type="evidence" value="ECO:0007669"/>
    <property type="project" value="UniProtKB-KW"/>
</dbReference>
<evidence type="ECO:0000313" key="8">
    <source>
        <dbReference type="EMBL" id="CAD9716736.1"/>
    </source>
</evidence>
<gene>
    <name evidence="8" type="ORF">CPRI1469_LOCUS5592</name>
</gene>
<dbReference type="InterPro" id="IPR016024">
    <property type="entry name" value="ARM-type_fold"/>
</dbReference>
<dbReference type="InterPro" id="IPR017900">
    <property type="entry name" value="4Fe4S_Fe_S_CS"/>
</dbReference>
<feature type="compositionally biased region" description="Basic residues" evidence="6">
    <location>
        <begin position="47"/>
        <end position="58"/>
    </location>
</feature>
<keyword evidence="5" id="KW-0560">Oxidoreductase</keyword>
<reference evidence="8" key="1">
    <citation type="submission" date="2021-01" db="EMBL/GenBank/DDBJ databases">
        <authorList>
            <person name="Corre E."/>
            <person name="Pelletier E."/>
            <person name="Niang G."/>
            <person name="Scheremetjew M."/>
            <person name="Finn R."/>
            <person name="Kale V."/>
            <person name="Holt S."/>
            <person name="Cochrane G."/>
            <person name="Meng A."/>
            <person name="Brown T."/>
            <person name="Cohen L."/>
        </authorList>
    </citation>
    <scope>NUCLEOTIDE SEQUENCE</scope>
    <source>
        <strain evidence="8">CCMP1205</strain>
    </source>
</reference>
<organism evidence="8">
    <name type="scientific">Chloropicon primus</name>
    <dbReference type="NCBI Taxonomy" id="1764295"/>
    <lineage>
        <taxon>Eukaryota</taxon>
        <taxon>Viridiplantae</taxon>
        <taxon>Chlorophyta</taxon>
        <taxon>Chloropicophyceae</taxon>
        <taxon>Chloropicales</taxon>
        <taxon>Chloropicaceae</taxon>
        <taxon>Chloropicon</taxon>
    </lineage>
</organism>
<keyword evidence="1" id="KW-0408">Iron</keyword>
<accession>A0A7S2X0S4</accession>
<evidence type="ECO:0000256" key="5">
    <source>
        <dbReference type="ARBA" id="ARBA00023002"/>
    </source>
</evidence>
<dbReference type="NCBIfam" id="TIGR00276">
    <property type="entry name" value="tRNA epoxyqueuosine(34) reductase QueG"/>
    <property type="match status" value="1"/>
</dbReference>
<dbReference type="InterPro" id="IPR004453">
    <property type="entry name" value="QueG"/>
</dbReference>
<dbReference type="InterPro" id="IPR013542">
    <property type="entry name" value="QueG_DUF1730"/>
</dbReference>
<evidence type="ECO:0000256" key="4">
    <source>
        <dbReference type="ARBA" id="ARBA00022785"/>
    </source>
</evidence>
<dbReference type="SUPFAM" id="SSF48371">
    <property type="entry name" value="ARM repeat"/>
    <property type="match status" value="1"/>
</dbReference>
<dbReference type="PANTHER" id="PTHR30002:SF4">
    <property type="entry name" value="EPOXYQUEUOSINE REDUCTASE"/>
    <property type="match status" value="1"/>
</dbReference>
<dbReference type="Gene3D" id="1.25.10.10">
    <property type="entry name" value="Leucine-rich Repeat Variant"/>
    <property type="match status" value="1"/>
</dbReference>
<dbReference type="GO" id="GO:0051539">
    <property type="term" value="F:4 iron, 4 sulfur cluster binding"/>
    <property type="evidence" value="ECO:0007669"/>
    <property type="project" value="UniProtKB-KW"/>
</dbReference>
<keyword evidence="1" id="KW-0479">Metal-binding</keyword>
<dbReference type="Pfam" id="PF08331">
    <property type="entry name" value="QueG_DUF1730"/>
    <property type="match status" value="1"/>
</dbReference>
<sequence length="479" mass="53563">MIKWTKVSSRVIARWSCTLTGGGPGGGKAEEQTCFLQDEAAGGRTQPQKKKRRRRKKKSDVFSMLEPSVPSHLSTWVDVKEAIRDKAKELKLGPTRFAACEKPRPDRMAAYQKWIDSGMHGEMAYLAREDRLERRRDPRIVLDGAKSIIVSSMFYWPGKGGFPWPKVSERERLGADSEGRGLVSCYAWGDDYHQIMGSKLRDLATFAVELCGGNSRWYVDTGAVMERDLAERAGLGFTGKNTLSIHSNYGSGFFIGSVFTTLPLPPDEPMKKPSYCGSCTKCQVACPTGALAPTRDFVMDARRCISYLTIELKGSIPVELRPLVGTWIYGCDICQVRLRKVGPSHHFLFVSLISDSLLVVCFLPQEVCPWNQFSWQGQSSPSWGQVSKDISFPVLRDLLHMDETEFEARFAQSAVKRIGRDRFLRNVCVALGNSGDVRAIPPLRKAMETESDLVKEHASWAITRIAEQQRSSSKTTTTT</sequence>
<dbReference type="PANTHER" id="PTHR30002">
    <property type="entry name" value="EPOXYQUEUOSINE REDUCTASE"/>
    <property type="match status" value="1"/>
</dbReference>